<organism evidence="1 2">
    <name type="scientific">Gracilariopsis chorda</name>
    <dbReference type="NCBI Taxonomy" id="448386"/>
    <lineage>
        <taxon>Eukaryota</taxon>
        <taxon>Rhodophyta</taxon>
        <taxon>Florideophyceae</taxon>
        <taxon>Rhodymeniophycidae</taxon>
        <taxon>Gracilariales</taxon>
        <taxon>Gracilariaceae</taxon>
        <taxon>Gracilariopsis</taxon>
    </lineage>
</organism>
<protein>
    <submittedName>
        <fullName evidence="1">Uncharacterized protein</fullName>
    </submittedName>
</protein>
<sequence length="139" mass="15500">MWDLPVVNTLGNEASIPFYITNGDGLLLLGNEFVHRGHLLVQESLLTIPLVVAGNVGLALQTYNSRLPGDSEDSIRTKLLVISSTIQANTSYFVSLRNLYARQSSQQMKERFLDGKICRKLASKLHGFTHMPLPDMEEI</sequence>
<accession>A0A2V3ISG9</accession>
<keyword evidence="2" id="KW-1185">Reference proteome</keyword>
<gene>
    <name evidence="1" type="ORF">BWQ96_05165</name>
</gene>
<evidence type="ECO:0000313" key="1">
    <source>
        <dbReference type="EMBL" id="PXF45063.1"/>
    </source>
</evidence>
<evidence type="ECO:0000313" key="2">
    <source>
        <dbReference type="Proteomes" id="UP000247409"/>
    </source>
</evidence>
<dbReference type="AlphaFoldDB" id="A0A2V3ISG9"/>
<reference evidence="1 2" key="1">
    <citation type="journal article" date="2018" name="Mol. Biol. Evol.">
        <title>Analysis of the draft genome of the red seaweed Gracilariopsis chorda provides insights into genome size evolution in Rhodophyta.</title>
        <authorList>
            <person name="Lee J."/>
            <person name="Yang E.C."/>
            <person name="Graf L."/>
            <person name="Yang J.H."/>
            <person name="Qiu H."/>
            <person name="Zel Zion U."/>
            <person name="Chan C.X."/>
            <person name="Stephens T.G."/>
            <person name="Weber A.P.M."/>
            <person name="Boo G.H."/>
            <person name="Boo S.M."/>
            <person name="Kim K.M."/>
            <person name="Shin Y."/>
            <person name="Jung M."/>
            <person name="Lee S.J."/>
            <person name="Yim H.S."/>
            <person name="Lee J.H."/>
            <person name="Bhattacharya D."/>
            <person name="Yoon H.S."/>
        </authorList>
    </citation>
    <scope>NUCLEOTIDE SEQUENCE [LARGE SCALE GENOMIC DNA]</scope>
    <source>
        <strain evidence="1 2">SKKU-2015</strain>
        <tissue evidence="1">Whole body</tissue>
    </source>
</reference>
<proteinExistence type="predicted"/>
<name>A0A2V3ISG9_9FLOR</name>
<comment type="caution">
    <text evidence="1">The sequence shown here is derived from an EMBL/GenBank/DDBJ whole genome shotgun (WGS) entry which is preliminary data.</text>
</comment>
<dbReference type="Proteomes" id="UP000247409">
    <property type="component" value="Unassembled WGS sequence"/>
</dbReference>
<dbReference type="EMBL" id="NBIV01000071">
    <property type="protein sequence ID" value="PXF45063.1"/>
    <property type="molecule type" value="Genomic_DNA"/>
</dbReference>